<keyword evidence="1" id="KW-1133">Transmembrane helix</keyword>
<dbReference type="PANTHER" id="PTHR34703:SF1">
    <property type="entry name" value="ANTIPORTER SUBUNIT MNHG2-RELATED"/>
    <property type="match status" value="1"/>
</dbReference>
<feature type="transmembrane region" description="Helical" evidence="1">
    <location>
        <begin position="55"/>
        <end position="83"/>
    </location>
</feature>
<sequence length="121" mass="12895">MMGLEFFQWACWILGGGLLIAGSVFSIIGGIGICRLPDFYSRMHGAGITDTMGAGLILIGLVFKAGLISLVAFKLLVILFFLLVTSPSACHALAHSAIASGLRPQLDVRRDEESNEVETAK</sequence>
<name>A0A5C5WEH2_9BACT</name>
<dbReference type="GO" id="GO:0015385">
    <property type="term" value="F:sodium:proton antiporter activity"/>
    <property type="evidence" value="ECO:0007669"/>
    <property type="project" value="TreeGrafter"/>
</dbReference>
<dbReference type="NCBIfam" id="TIGR01300">
    <property type="entry name" value="CPA3_mnhG_phaG"/>
    <property type="match status" value="1"/>
</dbReference>
<dbReference type="RefSeq" id="WP_242632318.1">
    <property type="nucleotide sequence ID" value="NZ_SJPI01000004.1"/>
</dbReference>
<dbReference type="EMBL" id="SJPI01000004">
    <property type="protein sequence ID" value="TWT48132.1"/>
    <property type="molecule type" value="Genomic_DNA"/>
</dbReference>
<dbReference type="PANTHER" id="PTHR34703">
    <property type="entry name" value="ANTIPORTER SUBUNIT MNHG2-RELATED"/>
    <property type="match status" value="1"/>
</dbReference>
<keyword evidence="1" id="KW-0472">Membrane</keyword>
<evidence type="ECO:0000256" key="1">
    <source>
        <dbReference type="SAM" id="Phobius"/>
    </source>
</evidence>
<organism evidence="2 3">
    <name type="scientific">Rubripirellula amarantea</name>
    <dbReference type="NCBI Taxonomy" id="2527999"/>
    <lineage>
        <taxon>Bacteria</taxon>
        <taxon>Pseudomonadati</taxon>
        <taxon>Planctomycetota</taxon>
        <taxon>Planctomycetia</taxon>
        <taxon>Pirellulales</taxon>
        <taxon>Pirellulaceae</taxon>
        <taxon>Rubripirellula</taxon>
    </lineage>
</organism>
<feature type="transmembrane region" description="Helical" evidence="1">
    <location>
        <begin position="6"/>
        <end position="34"/>
    </location>
</feature>
<dbReference type="Pfam" id="PF03334">
    <property type="entry name" value="PhaG_MnhG_YufB"/>
    <property type="match status" value="1"/>
</dbReference>
<evidence type="ECO:0000313" key="3">
    <source>
        <dbReference type="Proteomes" id="UP000316598"/>
    </source>
</evidence>
<keyword evidence="3" id="KW-1185">Reference proteome</keyword>
<protein>
    <submittedName>
        <fullName evidence="2">Na(+)/H(+) antiporter subunit G</fullName>
    </submittedName>
</protein>
<dbReference type="InterPro" id="IPR005133">
    <property type="entry name" value="PhaG_MnhG_YufB"/>
</dbReference>
<gene>
    <name evidence="2" type="primary">mrpG</name>
    <name evidence="2" type="ORF">Pla22_51330</name>
</gene>
<keyword evidence="1" id="KW-0812">Transmembrane</keyword>
<proteinExistence type="predicted"/>
<dbReference type="Proteomes" id="UP000316598">
    <property type="component" value="Unassembled WGS sequence"/>
</dbReference>
<accession>A0A5C5WEH2</accession>
<dbReference type="AlphaFoldDB" id="A0A5C5WEH2"/>
<evidence type="ECO:0000313" key="2">
    <source>
        <dbReference type="EMBL" id="TWT48132.1"/>
    </source>
</evidence>
<comment type="caution">
    <text evidence="2">The sequence shown here is derived from an EMBL/GenBank/DDBJ whole genome shotgun (WGS) entry which is preliminary data.</text>
</comment>
<reference evidence="2 3" key="1">
    <citation type="submission" date="2019-02" db="EMBL/GenBank/DDBJ databases">
        <title>Deep-cultivation of Planctomycetes and their phenomic and genomic characterization uncovers novel biology.</title>
        <authorList>
            <person name="Wiegand S."/>
            <person name="Jogler M."/>
            <person name="Boedeker C."/>
            <person name="Pinto D."/>
            <person name="Vollmers J."/>
            <person name="Rivas-Marin E."/>
            <person name="Kohn T."/>
            <person name="Peeters S.H."/>
            <person name="Heuer A."/>
            <person name="Rast P."/>
            <person name="Oberbeckmann S."/>
            <person name="Bunk B."/>
            <person name="Jeske O."/>
            <person name="Meyerdierks A."/>
            <person name="Storesund J.E."/>
            <person name="Kallscheuer N."/>
            <person name="Luecker S."/>
            <person name="Lage O.M."/>
            <person name="Pohl T."/>
            <person name="Merkel B.J."/>
            <person name="Hornburger P."/>
            <person name="Mueller R.-W."/>
            <person name="Bruemmer F."/>
            <person name="Labrenz M."/>
            <person name="Spormann A.M."/>
            <person name="Op Den Camp H."/>
            <person name="Overmann J."/>
            <person name="Amann R."/>
            <person name="Jetten M.S.M."/>
            <person name="Mascher T."/>
            <person name="Medema M.H."/>
            <person name="Devos D.P."/>
            <person name="Kaster A.-K."/>
            <person name="Ovreas L."/>
            <person name="Rohde M."/>
            <person name="Galperin M.Y."/>
            <person name="Jogler C."/>
        </authorList>
    </citation>
    <scope>NUCLEOTIDE SEQUENCE [LARGE SCALE GENOMIC DNA]</scope>
    <source>
        <strain evidence="2 3">Pla22</strain>
    </source>
</reference>